<feature type="region of interest" description="Disordered" evidence="2">
    <location>
        <begin position="81"/>
        <end position="101"/>
    </location>
</feature>
<comment type="caution">
    <text evidence="4">The sequence shown here is derived from an EMBL/GenBank/DDBJ whole genome shotgun (WGS) entry which is preliminary data.</text>
</comment>
<evidence type="ECO:0000313" key="4">
    <source>
        <dbReference type="EMBL" id="MPC38319.1"/>
    </source>
</evidence>
<dbReference type="GO" id="GO:0003676">
    <property type="term" value="F:nucleic acid binding"/>
    <property type="evidence" value="ECO:0007669"/>
    <property type="project" value="InterPro"/>
</dbReference>
<evidence type="ECO:0000256" key="2">
    <source>
        <dbReference type="SAM" id="MobiDB-lite"/>
    </source>
</evidence>
<accession>A0A5B7EZ76</accession>
<name>A0A5B7EZ76_PORTR</name>
<evidence type="ECO:0000313" key="5">
    <source>
        <dbReference type="Proteomes" id="UP000324222"/>
    </source>
</evidence>
<keyword evidence="1" id="KW-0863">Zinc-finger</keyword>
<dbReference type="PROSITE" id="PS50158">
    <property type="entry name" value="ZF_CCHC"/>
    <property type="match status" value="1"/>
</dbReference>
<sequence length="194" mass="21100">MERIFASYLVCFERVADLLKVGESSYAVRLGSLLIELRLLVKERLPKPTEGAVQLADTWASAHNTYSKPYFSIFYGKKSTKASSPLSKSPSSSTTTSSSTTLSSPLVVCCHNCGEQGHILPQCPKNPRAFKGGTSLPHKSLQPLFVTPHKFTSLQSSCASLTDIKGKAASAVMDKARKSSTFQFVSSDGLFYHK</sequence>
<dbReference type="Gene3D" id="4.10.60.10">
    <property type="entry name" value="Zinc finger, CCHC-type"/>
    <property type="match status" value="1"/>
</dbReference>
<dbReference type="Proteomes" id="UP000324222">
    <property type="component" value="Unassembled WGS sequence"/>
</dbReference>
<feature type="domain" description="CCHC-type" evidence="3">
    <location>
        <begin position="110"/>
        <end position="125"/>
    </location>
</feature>
<keyword evidence="5" id="KW-1185">Reference proteome</keyword>
<reference evidence="4 5" key="1">
    <citation type="submission" date="2019-05" db="EMBL/GenBank/DDBJ databases">
        <title>Another draft genome of Portunus trituberculatus and its Hox gene families provides insights of decapod evolution.</title>
        <authorList>
            <person name="Jeong J.-H."/>
            <person name="Song I."/>
            <person name="Kim S."/>
            <person name="Choi T."/>
            <person name="Kim D."/>
            <person name="Ryu S."/>
            <person name="Kim W."/>
        </authorList>
    </citation>
    <scope>NUCLEOTIDE SEQUENCE [LARGE SCALE GENOMIC DNA]</scope>
    <source>
        <tissue evidence="4">Muscle</tissue>
    </source>
</reference>
<protein>
    <recommendedName>
        <fullName evidence="3">CCHC-type domain-containing protein</fullName>
    </recommendedName>
</protein>
<proteinExistence type="predicted"/>
<organism evidence="4 5">
    <name type="scientific">Portunus trituberculatus</name>
    <name type="common">Swimming crab</name>
    <name type="synonym">Neptunus trituberculatus</name>
    <dbReference type="NCBI Taxonomy" id="210409"/>
    <lineage>
        <taxon>Eukaryota</taxon>
        <taxon>Metazoa</taxon>
        <taxon>Ecdysozoa</taxon>
        <taxon>Arthropoda</taxon>
        <taxon>Crustacea</taxon>
        <taxon>Multicrustacea</taxon>
        <taxon>Malacostraca</taxon>
        <taxon>Eumalacostraca</taxon>
        <taxon>Eucarida</taxon>
        <taxon>Decapoda</taxon>
        <taxon>Pleocyemata</taxon>
        <taxon>Brachyura</taxon>
        <taxon>Eubrachyura</taxon>
        <taxon>Portunoidea</taxon>
        <taxon>Portunidae</taxon>
        <taxon>Portuninae</taxon>
        <taxon>Portunus</taxon>
    </lineage>
</organism>
<keyword evidence="1" id="KW-0862">Zinc</keyword>
<dbReference type="InterPro" id="IPR036875">
    <property type="entry name" value="Znf_CCHC_sf"/>
</dbReference>
<evidence type="ECO:0000256" key="1">
    <source>
        <dbReference type="PROSITE-ProRule" id="PRU00047"/>
    </source>
</evidence>
<dbReference type="EMBL" id="VSRR010004037">
    <property type="protein sequence ID" value="MPC38319.1"/>
    <property type="molecule type" value="Genomic_DNA"/>
</dbReference>
<evidence type="ECO:0000259" key="3">
    <source>
        <dbReference type="PROSITE" id="PS50158"/>
    </source>
</evidence>
<dbReference type="InterPro" id="IPR001878">
    <property type="entry name" value="Znf_CCHC"/>
</dbReference>
<gene>
    <name evidence="4" type="ORF">E2C01_031824</name>
</gene>
<dbReference type="AlphaFoldDB" id="A0A5B7EZ76"/>
<dbReference type="GO" id="GO:0008270">
    <property type="term" value="F:zinc ion binding"/>
    <property type="evidence" value="ECO:0007669"/>
    <property type="project" value="UniProtKB-KW"/>
</dbReference>
<dbReference type="SUPFAM" id="SSF57756">
    <property type="entry name" value="Retrovirus zinc finger-like domains"/>
    <property type="match status" value="1"/>
</dbReference>
<keyword evidence="1" id="KW-0479">Metal-binding</keyword>